<dbReference type="AlphaFoldDB" id="A0A1H8JJT5"/>
<reference evidence="1 4" key="2">
    <citation type="submission" date="2021-06" db="EMBL/GenBank/DDBJ databases">
        <title>Whole genome sequence of Paenibacillus sophorae DSM23020 for comparative genomics.</title>
        <authorList>
            <person name="Kim M.-J."/>
            <person name="Lee G."/>
            <person name="Shin J.-H."/>
        </authorList>
    </citation>
    <scope>NUCLEOTIDE SEQUENCE [LARGE SCALE GENOMIC DNA]</scope>
    <source>
        <strain evidence="1 4">DSM 23020</strain>
    </source>
</reference>
<organism evidence="2 3">
    <name type="scientific">Paenibacillus sophorae</name>
    <dbReference type="NCBI Taxonomy" id="1333845"/>
    <lineage>
        <taxon>Bacteria</taxon>
        <taxon>Bacillati</taxon>
        <taxon>Bacillota</taxon>
        <taxon>Bacilli</taxon>
        <taxon>Bacillales</taxon>
        <taxon>Paenibacillaceae</taxon>
        <taxon>Paenibacillus</taxon>
    </lineage>
</organism>
<accession>A0A1H8JJT5</accession>
<proteinExistence type="predicted"/>
<sequence>MTANNPRTPHIYQPEQVNYTVGTEFFDLFDDTDDYPRNLAETGVPINTCFDCVGYDYLDVTLKYTKVFYAAMIEHYDKRTAEQKEAIYNDIINKEYRYQQYYDIVEDHVVFLSESKNSYWIFYYDPDVSDCLIGRVEKSRISKEEFKSKYIKHLESKKHKESYCELPLNKYAFTWYREEKESE</sequence>
<dbReference type="EMBL" id="CP076607">
    <property type="protein sequence ID" value="QWU13375.1"/>
    <property type="molecule type" value="Genomic_DNA"/>
</dbReference>
<dbReference type="RefSeq" id="WP_036600863.1">
    <property type="nucleotide sequence ID" value="NZ_CP076607.1"/>
</dbReference>
<dbReference type="Proteomes" id="UP000198809">
    <property type="component" value="Unassembled WGS sequence"/>
</dbReference>
<reference evidence="2 3" key="1">
    <citation type="submission" date="2016-10" db="EMBL/GenBank/DDBJ databases">
        <authorList>
            <person name="de Groot N.N."/>
        </authorList>
    </citation>
    <scope>NUCLEOTIDE SEQUENCE [LARGE SCALE GENOMIC DNA]</scope>
    <source>
        <strain evidence="2 3">CGMCC 1.10238</strain>
    </source>
</reference>
<dbReference type="EMBL" id="FODH01000003">
    <property type="protein sequence ID" value="SEN80546.1"/>
    <property type="molecule type" value="Genomic_DNA"/>
</dbReference>
<evidence type="ECO:0000313" key="4">
    <source>
        <dbReference type="Proteomes" id="UP000683429"/>
    </source>
</evidence>
<name>A0A1H8JJT5_9BACL</name>
<evidence type="ECO:0000313" key="1">
    <source>
        <dbReference type="EMBL" id="QWU13375.1"/>
    </source>
</evidence>
<evidence type="ECO:0000313" key="3">
    <source>
        <dbReference type="Proteomes" id="UP000198809"/>
    </source>
</evidence>
<dbReference type="STRING" id="1333845.SAMN04487895_10338"/>
<gene>
    <name evidence="1" type="ORF">KP014_15345</name>
    <name evidence="2" type="ORF">SAMN04487895_10338</name>
</gene>
<dbReference type="Proteomes" id="UP000683429">
    <property type="component" value="Chromosome"/>
</dbReference>
<evidence type="ECO:0000313" key="2">
    <source>
        <dbReference type="EMBL" id="SEN80546.1"/>
    </source>
</evidence>
<keyword evidence="4" id="KW-1185">Reference proteome</keyword>
<protein>
    <submittedName>
        <fullName evidence="2">Uncharacterized protein</fullName>
    </submittedName>
</protein>